<organism evidence="3 4">
    <name type="scientific">Desulfobacca acetoxidans (strain ATCC 700848 / DSM 11109 / ASRB2)</name>
    <dbReference type="NCBI Taxonomy" id="880072"/>
    <lineage>
        <taxon>Bacteria</taxon>
        <taxon>Pseudomonadati</taxon>
        <taxon>Thermodesulfobacteriota</taxon>
        <taxon>Desulfobaccia</taxon>
        <taxon>Desulfobaccales</taxon>
        <taxon>Desulfobaccaceae</taxon>
        <taxon>Desulfobacca</taxon>
    </lineage>
</organism>
<accession>F2NJ65</accession>
<dbReference type="HOGENOM" id="CLU_042257_1_0_7"/>
<sequence>MTTPLAHIAPPWIPVPPLTYGGTELMVDLLVRGLRKRGLEVVVFCSGDSTLPAPKEGIYPLSFWPPDKFSENLHLAHAWQWLQHHPVALIHSHLENAAGFWQVWEKAPPLVVTLHTPVTPMKRDYLLHFPAVHLVAVSESQRRRLEGHPRLHLIPHGLDLAAYPEPQPKEEYLLFLGRIYPEKGLHTAIRVAQTVNLRLLCAGPVFPPDQPYFESQIAPHLDGDRVIYVGPADFANKLRLLGRAQALLLPLEVEEAFGLVMLEAMACGTPVVAYGRGAAPEVVRHGETGFIAADFAELLEGIRLTAGLNPHVCRQHVADCFSSNAMVEAYMLLYRSVL</sequence>
<protein>
    <submittedName>
        <fullName evidence="3">Glycosyl transferase group 1</fullName>
    </submittedName>
</protein>
<keyword evidence="3" id="KW-0808">Transferase</keyword>
<evidence type="ECO:0000259" key="2">
    <source>
        <dbReference type="Pfam" id="PF13439"/>
    </source>
</evidence>
<dbReference type="EMBL" id="CP002629">
    <property type="protein sequence ID" value="AEB08023.1"/>
    <property type="molecule type" value="Genomic_DNA"/>
</dbReference>
<evidence type="ECO:0000313" key="4">
    <source>
        <dbReference type="Proteomes" id="UP000000483"/>
    </source>
</evidence>
<dbReference type="Pfam" id="PF00534">
    <property type="entry name" value="Glycos_transf_1"/>
    <property type="match status" value="1"/>
</dbReference>
<name>F2NJ65_DESAR</name>
<keyword evidence="4" id="KW-1185">Reference proteome</keyword>
<dbReference type="CDD" id="cd03802">
    <property type="entry name" value="GT4_AviGT4-like"/>
    <property type="match status" value="1"/>
</dbReference>
<dbReference type="Pfam" id="PF13439">
    <property type="entry name" value="Glyco_transf_4"/>
    <property type="match status" value="1"/>
</dbReference>
<gene>
    <name evidence="3" type="ordered locus">Desac_0126</name>
</gene>
<dbReference type="SUPFAM" id="SSF53756">
    <property type="entry name" value="UDP-Glycosyltransferase/glycogen phosphorylase"/>
    <property type="match status" value="1"/>
</dbReference>
<dbReference type="Gene3D" id="3.40.50.2000">
    <property type="entry name" value="Glycogen Phosphorylase B"/>
    <property type="match status" value="2"/>
</dbReference>
<dbReference type="GO" id="GO:0016757">
    <property type="term" value="F:glycosyltransferase activity"/>
    <property type="evidence" value="ECO:0007669"/>
    <property type="project" value="InterPro"/>
</dbReference>
<dbReference type="Proteomes" id="UP000000483">
    <property type="component" value="Chromosome"/>
</dbReference>
<dbReference type="AlphaFoldDB" id="F2NJ65"/>
<evidence type="ECO:0000259" key="1">
    <source>
        <dbReference type="Pfam" id="PF00534"/>
    </source>
</evidence>
<dbReference type="InterPro" id="IPR001296">
    <property type="entry name" value="Glyco_trans_1"/>
</dbReference>
<dbReference type="RefSeq" id="WP_013705136.1">
    <property type="nucleotide sequence ID" value="NC_015388.1"/>
</dbReference>
<dbReference type="STRING" id="880072.Desac_0126"/>
<reference evidence="4" key="2">
    <citation type="submission" date="2011-03" db="EMBL/GenBank/DDBJ databases">
        <title>The complete genome of Desulfobacca acetoxidans DSM 11109.</title>
        <authorList>
            <consortium name="US DOE Joint Genome Institute (JGI-PGF)"/>
            <person name="Lucas S."/>
            <person name="Copeland A."/>
            <person name="Lapidus A."/>
            <person name="Bruce D."/>
            <person name="Goodwin L."/>
            <person name="Pitluck S."/>
            <person name="Peters L."/>
            <person name="Kyrpides N."/>
            <person name="Mavromatis K."/>
            <person name="Ivanova N."/>
            <person name="Ovchinnikova G."/>
            <person name="Teshima H."/>
            <person name="Detter J.C."/>
            <person name="Han C."/>
            <person name="Land M."/>
            <person name="Hauser L."/>
            <person name="Markowitz V."/>
            <person name="Cheng J.-F."/>
            <person name="Hugenholtz P."/>
            <person name="Woyke T."/>
            <person name="Wu D."/>
            <person name="Spring S."/>
            <person name="Schueler E."/>
            <person name="Brambilla E."/>
            <person name="Klenk H.-P."/>
            <person name="Eisen J.A."/>
        </authorList>
    </citation>
    <scope>NUCLEOTIDE SEQUENCE [LARGE SCALE GENOMIC DNA]</scope>
    <source>
        <strain evidence="4">ATCC 700848 / DSM 11109 / ASRB2</strain>
    </source>
</reference>
<dbReference type="InterPro" id="IPR028098">
    <property type="entry name" value="Glyco_trans_4-like_N"/>
</dbReference>
<dbReference type="KEGG" id="dao:Desac_0126"/>
<dbReference type="PANTHER" id="PTHR12526:SF595">
    <property type="entry name" value="BLL5217 PROTEIN"/>
    <property type="match status" value="1"/>
</dbReference>
<dbReference type="PANTHER" id="PTHR12526">
    <property type="entry name" value="GLYCOSYLTRANSFERASE"/>
    <property type="match status" value="1"/>
</dbReference>
<reference evidence="3 4" key="1">
    <citation type="journal article" date="2011" name="Stand. Genomic Sci.">
        <title>Complete genome sequence of the acetate-degrading sulfate reducer Desulfobacca acetoxidans type strain (ASRB2).</title>
        <authorList>
            <person name="Goker M."/>
            <person name="Teshima H."/>
            <person name="Lapidus A."/>
            <person name="Nolan M."/>
            <person name="Lucas S."/>
            <person name="Hammon N."/>
            <person name="Deshpande S."/>
            <person name="Cheng J.F."/>
            <person name="Tapia R."/>
            <person name="Han C."/>
            <person name="Goodwin L."/>
            <person name="Pitluck S."/>
            <person name="Huntemann M."/>
            <person name="Liolios K."/>
            <person name="Ivanova N."/>
            <person name="Pagani I."/>
            <person name="Mavromatis K."/>
            <person name="Ovchinikova G."/>
            <person name="Pati A."/>
            <person name="Chen A."/>
            <person name="Palaniappan K."/>
            <person name="Land M."/>
            <person name="Hauser L."/>
            <person name="Brambilla E.M."/>
            <person name="Rohde M."/>
            <person name="Spring S."/>
            <person name="Detter J.C."/>
            <person name="Woyke T."/>
            <person name="Bristow J."/>
            <person name="Eisen J.A."/>
            <person name="Markowitz V."/>
            <person name="Hugenholtz P."/>
            <person name="Kyrpides N.C."/>
            <person name="Klenk H.P."/>
        </authorList>
    </citation>
    <scope>NUCLEOTIDE SEQUENCE [LARGE SCALE GENOMIC DNA]</scope>
    <source>
        <strain evidence="4">ATCC 700848 / DSM 11109 / ASRB2</strain>
    </source>
</reference>
<dbReference type="OrthoDB" id="9767517at2"/>
<evidence type="ECO:0000313" key="3">
    <source>
        <dbReference type="EMBL" id="AEB08023.1"/>
    </source>
</evidence>
<feature type="domain" description="Glycosyltransferase subfamily 4-like N-terminal" evidence="2">
    <location>
        <begin position="20"/>
        <end position="161"/>
    </location>
</feature>
<dbReference type="eggNOG" id="COG0438">
    <property type="taxonomic scope" value="Bacteria"/>
</dbReference>
<feature type="domain" description="Glycosyl transferase family 1" evidence="1">
    <location>
        <begin position="167"/>
        <end position="295"/>
    </location>
</feature>
<proteinExistence type="predicted"/>